<dbReference type="GO" id="GO:0032259">
    <property type="term" value="P:methylation"/>
    <property type="evidence" value="ECO:0007669"/>
    <property type="project" value="UniProtKB-KW"/>
</dbReference>
<dbReference type="GO" id="GO:0008168">
    <property type="term" value="F:methyltransferase activity"/>
    <property type="evidence" value="ECO:0007669"/>
    <property type="project" value="UniProtKB-KW"/>
</dbReference>
<proteinExistence type="predicted"/>
<gene>
    <name evidence="2" type="ORF">QTN47_11155</name>
</gene>
<evidence type="ECO:0000259" key="1">
    <source>
        <dbReference type="Pfam" id="PF08241"/>
    </source>
</evidence>
<dbReference type="Proteomes" id="UP001560573">
    <property type="component" value="Unassembled WGS sequence"/>
</dbReference>
<sequence>MADVLGEAISDYYHDQMSGKLWIHNKYGPKEEMPVDTYFRSGDNFSDLEVLAMHLCKGRILDIGAGAGSHSLELQKKHEDVTALEISPLAANVINQRGVRQVVNDDIFSFNGKGFDTLLLLMNGIGLTASISGLKKFLSYAKLMLNKDGQLIFDSSDIAYLYDGERPERTPASAGYYGEILYRYEYKKQKTDWFTWLYIDQHTMARVAAEAGWNCEILLEDEYDQYLARLTVRS</sequence>
<feature type="domain" description="Methyltransferase type 11" evidence="1">
    <location>
        <begin position="61"/>
        <end position="152"/>
    </location>
</feature>
<dbReference type="EMBL" id="JAULBC010000003">
    <property type="protein sequence ID" value="MEX6688056.1"/>
    <property type="molecule type" value="Genomic_DNA"/>
</dbReference>
<evidence type="ECO:0000313" key="3">
    <source>
        <dbReference type="Proteomes" id="UP001560573"/>
    </source>
</evidence>
<dbReference type="RefSeq" id="WP_369329463.1">
    <property type="nucleotide sequence ID" value="NZ_JAULBC010000003.1"/>
</dbReference>
<dbReference type="Pfam" id="PF08241">
    <property type="entry name" value="Methyltransf_11"/>
    <property type="match status" value="1"/>
</dbReference>
<dbReference type="Gene3D" id="3.40.50.150">
    <property type="entry name" value="Vaccinia Virus protein VP39"/>
    <property type="match status" value="1"/>
</dbReference>
<name>A0ABV3ZDV9_9BACT</name>
<keyword evidence="3" id="KW-1185">Reference proteome</keyword>
<dbReference type="InterPro" id="IPR013216">
    <property type="entry name" value="Methyltransf_11"/>
</dbReference>
<accession>A0ABV3ZDV9</accession>
<dbReference type="InterPro" id="IPR029063">
    <property type="entry name" value="SAM-dependent_MTases_sf"/>
</dbReference>
<dbReference type="SUPFAM" id="SSF53335">
    <property type="entry name" value="S-adenosyl-L-methionine-dependent methyltransferases"/>
    <property type="match status" value="1"/>
</dbReference>
<evidence type="ECO:0000313" key="2">
    <source>
        <dbReference type="EMBL" id="MEX6688056.1"/>
    </source>
</evidence>
<dbReference type="CDD" id="cd02440">
    <property type="entry name" value="AdoMet_MTases"/>
    <property type="match status" value="1"/>
</dbReference>
<protein>
    <submittedName>
        <fullName evidence="2">SAM-dependent methyltransferase</fullName>
    </submittedName>
</protein>
<reference evidence="2 3" key="1">
    <citation type="submission" date="2023-07" db="EMBL/GenBank/DDBJ databases">
        <authorList>
            <person name="Lian W.-H."/>
        </authorList>
    </citation>
    <scope>NUCLEOTIDE SEQUENCE [LARGE SCALE GENOMIC DNA]</scope>
    <source>
        <strain evidence="2 3">SYSU DXS3180</strain>
    </source>
</reference>
<organism evidence="2 3">
    <name type="scientific">Danxiaibacter flavus</name>
    <dbReference type="NCBI Taxonomy" id="3049108"/>
    <lineage>
        <taxon>Bacteria</taxon>
        <taxon>Pseudomonadati</taxon>
        <taxon>Bacteroidota</taxon>
        <taxon>Chitinophagia</taxon>
        <taxon>Chitinophagales</taxon>
        <taxon>Chitinophagaceae</taxon>
        <taxon>Danxiaibacter</taxon>
    </lineage>
</organism>
<keyword evidence="2" id="KW-0808">Transferase</keyword>
<comment type="caution">
    <text evidence="2">The sequence shown here is derived from an EMBL/GenBank/DDBJ whole genome shotgun (WGS) entry which is preliminary data.</text>
</comment>
<keyword evidence="2" id="KW-0489">Methyltransferase</keyword>